<dbReference type="GO" id="GO:0003723">
    <property type="term" value="F:RNA binding"/>
    <property type="evidence" value="ECO:0007669"/>
    <property type="project" value="UniProtKB-UniRule"/>
</dbReference>
<dbReference type="Pfam" id="PF01189">
    <property type="entry name" value="Methyltr_RsmB-F"/>
    <property type="match status" value="1"/>
</dbReference>
<evidence type="ECO:0000256" key="1">
    <source>
        <dbReference type="ARBA" id="ARBA00022603"/>
    </source>
</evidence>
<evidence type="ECO:0000259" key="7">
    <source>
        <dbReference type="PROSITE" id="PS51686"/>
    </source>
</evidence>
<dbReference type="Gene3D" id="1.10.940.10">
    <property type="entry name" value="NusB-like"/>
    <property type="match status" value="1"/>
</dbReference>
<dbReference type="PRINTS" id="PR02008">
    <property type="entry name" value="RCMTFAMILY"/>
</dbReference>
<gene>
    <name evidence="8" type="ORF">ACHAWO_012574</name>
</gene>
<keyword evidence="1 5" id="KW-0489">Methyltransferase</keyword>
<evidence type="ECO:0000256" key="3">
    <source>
        <dbReference type="ARBA" id="ARBA00022691"/>
    </source>
</evidence>
<evidence type="ECO:0000256" key="4">
    <source>
        <dbReference type="ARBA" id="ARBA00022884"/>
    </source>
</evidence>
<dbReference type="Proteomes" id="UP001530400">
    <property type="component" value="Unassembled WGS sequence"/>
</dbReference>
<feature type="binding site" evidence="5">
    <location>
        <position position="444"/>
    </location>
    <ligand>
        <name>S-adenosyl-L-methionine</name>
        <dbReference type="ChEBI" id="CHEBI:59789"/>
    </ligand>
</feature>
<name>A0ABD3QBQ3_9STRA</name>
<feature type="compositionally biased region" description="Basic and acidic residues" evidence="6">
    <location>
        <begin position="50"/>
        <end position="62"/>
    </location>
</feature>
<comment type="caution">
    <text evidence="5">Lacks conserved residue(s) required for the propagation of feature annotation.</text>
</comment>
<feature type="binding site" evidence="5">
    <location>
        <begin position="375"/>
        <end position="381"/>
    </location>
    <ligand>
        <name>S-adenosyl-L-methionine</name>
        <dbReference type="ChEBI" id="CHEBI:59789"/>
    </ligand>
</feature>
<evidence type="ECO:0000256" key="6">
    <source>
        <dbReference type="SAM" id="MobiDB-lite"/>
    </source>
</evidence>
<dbReference type="InterPro" id="IPR029063">
    <property type="entry name" value="SAM-dependent_MTases_sf"/>
</dbReference>
<dbReference type="GO" id="GO:0008168">
    <property type="term" value="F:methyltransferase activity"/>
    <property type="evidence" value="ECO:0007669"/>
    <property type="project" value="UniProtKB-KW"/>
</dbReference>
<feature type="domain" description="SAM-dependent MTase RsmB/NOP-type" evidence="7">
    <location>
        <begin position="268"/>
        <end position="566"/>
    </location>
</feature>
<dbReference type="PANTHER" id="PTHR22807:SF30">
    <property type="entry name" value="28S RRNA (CYTOSINE(4447)-C(5))-METHYLTRANSFERASE-RELATED"/>
    <property type="match status" value="1"/>
</dbReference>
<organism evidence="8 9">
    <name type="scientific">Cyclotella atomus</name>
    <dbReference type="NCBI Taxonomy" id="382360"/>
    <lineage>
        <taxon>Eukaryota</taxon>
        <taxon>Sar</taxon>
        <taxon>Stramenopiles</taxon>
        <taxon>Ochrophyta</taxon>
        <taxon>Bacillariophyta</taxon>
        <taxon>Coscinodiscophyceae</taxon>
        <taxon>Thalassiosirophycidae</taxon>
        <taxon>Stephanodiscales</taxon>
        <taxon>Stephanodiscaceae</taxon>
        <taxon>Cyclotella</taxon>
    </lineage>
</organism>
<dbReference type="InterPro" id="IPR035926">
    <property type="entry name" value="NusB-like_sf"/>
</dbReference>
<feature type="region of interest" description="Disordered" evidence="6">
    <location>
        <begin position="47"/>
        <end position="72"/>
    </location>
</feature>
<feature type="active site" description="Nucleophile" evidence="5">
    <location>
        <position position="497"/>
    </location>
</feature>
<dbReference type="CDD" id="cd02440">
    <property type="entry name" value="AdoMet_MTases"/>
    <property type="match status" value="1"/>
</dbReference>
<dbReference type="SUPFAM" id="SSF48013">
    <property type="entry name" value="NusB-like"/>
    <property type="match status" value="1"/>
</dbReference>
<dbReference type="InterPro" id="IPR023267">
    <property type="entry name" value="RCMT"/>
</dbReference>
<evidence type="ECO:0000256" key="5">
    <source>
        <dbReference type="PROSITE-ProRule" id="PRU01023"/>
    </source>
</evidence>
<sequence>MRGSNRSIPIGALLIASFSIELNSFAPSTPSVQKQYRRHSSCLFSSSTANKKDKPAAADELRSKKRDKSSKNTVLPTARYLAVAALASGNEETSDSSAFASRRLDADVRYAQLEPRDRAFARLLVATVERRLGQIDSVLSSCIDKYPPKGKHANIVQSTLRIGVAQLLFLNTPPHAATSDTVQVLRMHHSLLSKKSFPVPEPMIRFVNGVLRKLSRPENSGTLLYGHKMLENTSVNDNIAPWLLQRWTEDWGETRTKLICQEMMPDVDGISSRIDVTTKYSLKSVIEGADEDVQHSSKALLEEIRLEFGHDCTLLPNGSLRIGSSLTGDISQWPDYKIGTWWVQDASSTLPALVLTQALSKKHGNLNSLHVIDMCSAPGGKACQLLSAGFGRVTAIEASRRRSKRLIENLDRLNFLCDKCEVIVDRGQNYLPEENACIDGILVDVPCSATGTGARQPDVLRRSSTSLNELLAIQELLAHHCANNILRPGGIMVYATCSMLKAESEEQVAKLLLDNVNMKTLPIEPSEVPGFEGAIDENGWLRVLPGVLEGDLKATDGFFVARLIKDEVS</sequence>
<proteinExistence type="inferred from homology"/>
<keyword evidence="9" id="KW-1185">Reference proteome</keyword>
<dbReference type="GO" id="GO:0032259">
    <property type="term" value="P:methylation"/>
    <property type="evidence" value="ECO:0007669"/>
    <property type="project" value="UniProtKB-KW"/>
</dbReference>
<dbReference type="PANTHER" id="PTHR22807">
    <property type="entry name" value="NOP2 YEAST -RELATED NOL1/NOP2/FMU SUN DOMAIN-CONTAINING"/>
    <property type="match status" value="1"/>
</dbReference>
<feature type="binding site" evidence="5">
    <location>
        <position position="397"/>
    </location>
    <ligand>
        <name>S-adenosyl-L-methionine</name>
        <dbReference type="ChEBI" id="CHEBI:59789"/>
    </ligand>
</feature>
<evidence type="ECO:0000313" key="8">
    <source>
        <dbReference type="EMBL" id="KAL3797560.1"/>
    </source>
</evidence>
<evidence type="ECO:0000256" key="2">
    <source>
        <dbReference type="ARBA" id="ARBA00022679"/>
    </source>
</evidence>
<protein>
    <recommendedName>
        <fullName evidence="7">SAM-dependent MTase RsmB/NOP-type domain-containing protein</fullName>
    </recommendedName>
</protein>
<dbReference type="InterPro" id="IPR001678">
    <property type="entry name" value="MeTrfase_RsmB-F_NOP2_dom"/>
</dbReference>
<dbReference type="EMBL" id="JALLPJ020000250">
    <property type="protein sequence ID" value="KAL3797560.1"/>
    <property type="molecule type" value="Genomic_DNA"/>
</dbReference>
<dbReference type="Gene3D" id="3.40.50.150">
    <property type="entry name" value="Vaccinia Virus protein VP39"/>
    <property type="match status" value="1"/>
</dbReference>
<dbReference type="SUPFAM" id="SSF53335">
    <property type="entry name" value="S-adenosyl-L-methionine-dependent methyltransferases"/>
    <property type="match status" value="1"/>
</dbReference>
<dbReference type="AlphaFoldDB" id="A0ABD3QBQ3"/>
<keyword evidence="3 5" id="KW-0949">S-adenosyl-L-methionine</keyword>
<dbReference type="InterPro" id="IPR049560">
    <property type="entry name" value="MeTrfase_RsmB-F_NOP2_cat"/>
</dbReference>
<dbReference type="Pfam" id="PF01029">
    <property type="entry name" value="NusB"/>
    <property type="match status" value="1"/>
</dbReference>
<dbReference type="InterPro" id="IPR006027">
    <property type="entry name" value="NusB_RsmB_TIM44"/>
</dbReference>
<dbReference type="PROSITE" id="PS51686">
    <property type="entry name" value="SAM_MT_RSMB_NOP"/>
    <property type="match status" value="1"/>
</dbReference>
<accession>A0ABD3QBQ3</accession>
<evidence type="ECO:0000313" key="9">
    <source>
        <dbReference type="Proteomes" id="UP001530400"/>
    </source>
</evidence>
<keyword evidence="2 5" id="KW-0808">Transferase</keyword>
<reference evidence="8 9" key="1">
    <citation type="submission" date="2024-10" db="EMBL/GenBank/DDBJ databases">
        <title>Updated reference genomes for cyclostephanoid diatoms.</title>
        <authorList>
            <person name="Roberts W.R."/>
            <person name="Alverson A.J."/>
        </authorList>
    </citation>
    <scope>NUCLEOTIDE SEQUENCE [LARGE SCALE GENOMIC DNA]</scope>
    <source>
        <strain evidence="8 9">AJA010-31</strain>
    </source>
</reference>
<comment type="similarity">
    <text evidence="5">Belongs to the class I-like SAM-binding methyltransferase superfamily. RsmB/NOP family.</text>
</comment>
<keyword evidence="4 5" id="KW-0694">RNA-binding</keyword>
<comment type="caution">
    <text evidence="8">The sequence shown here is derived from an EMBL/GenBank/DDBJ whole genome shotgun (WGS) entry which is preliminary data.</text>
</comment>